<organism evidence="1">
    <name type="scientific">Siphoviridae sp. ctYh54</name>
    <dbReference type="NCBI Taxonomy" id="2826379"/>
    <lineage>
        <taxon>Viruses</taxon>
        <taxon>Duplodnaviria</taxon>
        <taxon>Heunggongvirae</taxon>
        <taxon>Uroviricota</taxon>
        <taxon>Caudoviricetes</taxon>
    </lineage>
</organism>
<accession>A0A8S5ME79</accession>
<evidence type="ECO:0000313" key="1">
    <source>
        <dbReference type="EMBL" id="DAD80530.1"/>
    </source>
</evidence>
<sequence length="350" mass="39791">MDIVKNTVLSLLRCESIEKRRAKRPSIKCESAQPNKSESEGDWVFTARDYGWSEAPTYTLKNRIELASVNVEELPFVDVMTPDTLDDVVGEQGEFVLYKADEGQYGFQASFGEDLDTMIYAYCPADELKDALHQLQQYIKGIPADIDADVDKFLDLVNGKANEEAMGSSDGVNEYTDESWRTEWKKGTGNDFGYDHNEPLLFKQTPDGKVSMTVGKNPYGEDGYVGEVDFEEDFIVQQANTIEEVLNKFSDYGAITNYFDLNMPSQDLLDYIESSNEEDFSMDDVSIDVQNTSEAIDYAEELDDLVDGDCMRLLDYLADHLSRDGMKYFYEFVRDKVKENQEELNAANEQ</sequence>
<protein>
    <submittedName>
        <fullName evidence="1">Uncharacterized protein</fullName>
    </submittedName>
</protein>
<name>A0A8S5ME79_9CAUD</name>
<proteinExistence type="predicted"/>
<dbReference type="EMBL" id="BK014884">
    <property type="protein sequence ID" value="DAD80530.1"/>
    <property type="molecule type" value="Genomic_DNA"/>
</dbReference>
<reference evidence="1" key="1">
    <citation type="journal article" date="2021" name="Proc. Natl. Acad. Sci. U.S.A.">
        <title>A Catalog of Tens of Thousands of Viruses from Human Metagenomes Reveals Hidden Associations with Chronic Diseases.</title>
        <authorList>
            <person name="Tisza M.J."/>
            <person name="Buck C.B."/>
        </authorList>
    </citation>
    <scope>NUCLEOTIDE SEQUENCE</scope>
    <source>
        <strain evidence="1">CtYh54</strain>
    </source>
</reference>